<dbReference type="RefSeq" id="WP_377530954.1">
    <property type="nucleotide sequence ID" value="NZ_JBHTES010000001.1"/>
</dbReference>
<dbReference type="Proteomes" id="UP001597340">
    <property type="component" value="Unassembled WGS sequence"/>
</dbReference>
<name>A0ABW4DEC7_9BACL</name>
<evidence type="ECO:0000313" key="2">
    <source>
        <dbReference type="Proteomes" id="UP001597340"/>
    </source>
</evidence>
<gene>
    <name evidence="1" type="ORF">ACFQ5D_16860</name>
</gene>
<sequence>MGGWGNTNNAVDAGLQHSPKFNDWAPFLLIEGNGGRLTFTPRFEGDQDIQMKFYVPSDGVVALVISGHDISGTKVTKTFTGPAPGWTSTGNGNLIKRMTSMAQIQDHENYRDGSYIKNVAWYGS</sequence>
<protein>
    <submittedName>
        <fullName evidence="1">Uncharacterized protein</fullName>
    </submittedName>
</protein>
<comment type="caution">
    <text evidence="1">The sequence shown here is derived from an EMBL/GenBank/DDBJ whole genome shotgun (WGS) entry which is preliminary data.</text>
</comment>
<accession>A0ABW4DEC7</accession>
<dbReference type="EMBL" id="JBHTNZ010000025">
    <property type="protein sequence ID" value="MFD1463022.1"/>
    <property type="molecule type" value="Genomic_DNA"/>
</dbReference>
<dbReference type="InterPro" id="IPR038682">
    <property type="entry name" value="YrpD-like_sf"/>
</dbReference>
<organism evidence="1 2">
    <name type="scientific">Paenibacillus farraposensis</name>
    <dbReference type="NCBI Taxonomy" id="2807095"/>
    <lineage>
        <taxon>Bacteria</taxon>
        <taxon>Bacillati</taxon>
        <taxon>Bacillota</taxon>
        <taxon>Bacilli</taxon>
        <taxon>Bacillales</taxon>
        <taxon>Paenibacillaceae</taxon>
        <taxon>Paenibacillus</taxon>
    </lineage>
</organism>
<dbReference type="Gene3D" id="2.60.120.1270">
    <property type="match status" value="1"/>
</dbReference>
<evidence type="ECO:0000313" key="1">
    <source>
        <dbReference type="EMBL" id="MFD1463022.1"/>
    </source>
</evidence>
<keyword evidence="2" id="KW-1185">Reference proteome</keyword>
<proteinExistence type="predicted"/>
<reference evidence="2" key="1">
    <citation type="journal article" date="2019" name="Int. J. Syst. Evol. Microbiol.">
        <title>The Global Catalogue of Microorganisms (GCM) 10K type strain sequencing project: providing services to taxonomists for standard genome sequencing and annotation.</title>
        <authorList>
            <consortium name="The Broad Institute Genomics Platform"/>
            <consortium name="The Broad Institute Genome Sequencing Center for Infectious Disease"/>
            <person name="Wu L."/>
            <person name="Ma J."/>
        </authorList>
    </citation>
    <scope>NUCLEOTIDE SEQUENCE [LARGE SCALE GENOMIC DNA]</scope>
    <source>
        <strain evidence="2">CCM 9147</strain>
    </source>
</reference>